<evidence type="ECO:0000256" key="3">
    <source>
        <dbReference type="RuleBase" id="RU361153"/>
    </source>
</evidence>
<accession>A0ABY4CAE9</accession>
<proteinExistence type="inferred from homology"/>
<dbReference type="PROSITE" id="PS00659">
    <property type="entry name" value="GLYCOSYL_HYDROL_F5"/>
    <property type="match status" value="1"/>
</dbReference>
<organism evidence="6 7">
    <name type="scientific">Bdellovibrio reynosensis</name>
    <dbReference type="NCBI Taxonomy" id="2835041"/>
    <lineage>
        <taxon>Bacteria</taxon>
        <taxon>Pseudomonadati</taxon>
        <taxon>Bdellovibrionota</taxon>
        <taxon>Bdellovibrionia</taxon>
        <taxon>Bdellovibrionales</taxon>
        <taxon>Pseudobdellovibrionaceae</taxon>
        <taxon>Bdellovibrio</taxon>
    </lineage>
</organism>
<reference evidence="6" key="1">
    <citation type="submission" date="2022-03" db="EMBL/GenBank/DDBJ databases">
        <title>Genome Identification and Characterization of new species Bdellovibrio reynosense LBG001 sp. nov. from a Mexico soil sample.</title>
        <authorList>
            <person name="Camilli A."/>
            <person name="Ajao Y."/>
            <person name="Guo X."/>
        </authorList>
    </citation>
    <scope>NUCLEOTIDE SEQUENCE</scope>
    <source>
        <strain evidence="6">LBG001</strain>
    </source>
</reference>
<dbReference type="Proteomes" id="UP000830116">
    <property type="component" value="Chromosome"/>
</dbReference>
<dbReference type="InterPro" id="IPR018087">
    <property type="entry name" value="Glyco_hydro_5_CS"/>
</dbReference>
<evidence type="ECO:0000256" key="4">
    <source>
        <dbReference type="SAM" id="SignalP"/>
    </source>
</evidence>
<evidence type="ECO:0000313" key="7">
    <source>
        <dbReference type="Proteomes" id="UP000830116"/>
    </source>
</evidence>
<evidence type="ECO:0000313" key="6">
    <source>
        <dbReference type="EMBL" id="UOF01833.1"/>
    </source>
</evidence>
<dbReference type="RefSeq" id="WP_243538451.1">
    <property type="nucleotide sequence ID" value="NZ_CP093442.1"/>
</dbReference>
<feature type="chain" id="PRO_5046800159" evidence="4">
    <location>
        <begin position="21"/>
        <end position="449"/>
    </location>
</feature>
<evidence type="ECO:0000256" key="1">
    <source>
        <dbReference type="ARBA" id="ARBA00022801"/>
    </source>
</evidence>
<dbReference type="PANTHER" id="PTHR34142:SF1">
    <property type="entry name" value="GLYCOSIDE HYDROLASE FAMILY 5 DOMAIN-CONTAINING PROTEIN"/>
    <property type="match status" value="1"/>
</dbReference>
<gene>
    <name evidence="6" type="ORF">MNR06_02555</name>
</gene>
<name>A0ABY4CAE9_9BACT</name>
<protein>
    <submittedName>
        <fullName evidence="6">Cellulase family glycosylhydrolase</fullName>
    </submittedName>
</protein>
<keyword evidence="1 3" id="KW-0378">Hydrolase</keyword>
<dbReference type="PANTHER" id="PTHR34142">
    <property type="entry name" value="ENDO-BETA-1,4-GLUCANASE A"/>
    <property type="match status" value="1"/>
</dbReference>
<evidence type="ECO:0000256" key="2">
    <source>
        <dbReference type="ARBA" id="ARBA00023295"/>
    </source>
</evidence>
<dbReference type="InterPro" id="IPR013783">
    <property type="entry name" value="Ig-like_fold"/>
</dbReference>
<keyword evidence="7" id="KW-1185">Reference proteome</keyword>
<comment type="similarity">
    <text evidence="3">Belongs to the glycosyl hydrolase 5 (cellulase A) family.</text>
</comment>
<dbReference type="Gene3D" id="2.60.40.10">
    <property type="entry name" value="Immunoglobulins"/>
    <property type="match status" value="1"/>
</dbReference>
<dbReference type="InterPro" id="IPR001547">
    <property type="entry name" value="Glyco_hydro_5"/>
</dbReference>
<feature type="domain" description="Glycoside hydrolase family 5" evidence="5">
    <location>
        <begin position="161"/>
        <end position="418"/>
    </location>
</feature>
<sequence>MIRHLAFLAILILAPALSFAGATSVTGTPQFGDVTLGQSKTNTLTLKNTSRLNIRLDSFWFSGSPDFSRVGGTCGFNSTTGWILKSGKTCTVQIKFAPKYAGSVSGQFVLGYFLGSGWTWEEIPVNLSGNGLNPVVAPAPAPTPTPVPATGWLNVVGNKIVNANGQTVILKGVNIADPEHLNLKTWERPGVSARSVANLATDTFKAKVIRLPILPGDPAYPNEGFFSATNGWDKYFNNHIAPLVTELTNKGIYVIIDLHYVSNYDTLYSKVESFWKYMAPKFANNPYVIYEMFNEPIYPDNWSTWRTTIAQPIANLIRSYAPNNLLLVGGPYWSSHIAGAATDPVLGKNIVYVAHVYSNQTVSMWESRYGAVADKYPLFITEWGFESGGTEGGDITYGQNFETWMKNRGLSWTVWSFDIQWGPRMFNSDWTLKSGPGGMGEFVRDLLAQ</sequence>
<dbReference type="SUPFAM" id="SSF51445">
    <property type="entry name" value="(Trans)glycosidases"/>
    <property type="match status" value="1"/>
</dbReference>
<dbReference type="InterPro" id="IPR017853">
    <property type="entry name" value="GH"/>
</dbReference>
<dbReference type="Gene3D" id="3.20.20.80">
    <property type="entry name" value="Glycosidases"/>
    <property type="match status" value="1"/>
</dbReference>
<feature type="signal peptide" evidence="4">
    <location>
        <begin position="1"/>
        <end position="20"/>
    </location>
</feature>
<dbReference type="EMBL" id="CP093442">
    <property type="protein sequence ID" value="UOF01833.1"/>
    <property type="molecule type" value="Genomic_DNA"/>
</dbReference>
<evidence type="ECO:0000259" key="5">
    <source>
        <dbReference type="Pfam" id="PF00150"/>
    </source>
</evidence>
<keyword evidence="2 3" id="KW-0326">Glycosidase</keyword>
<keyword evidence="4" id="KW-0732">Signal</keyword>
<dbReference type="Pfam" id="PF00150">
    <property type="entry name" value="Cellulase"/>
    <property type="match status" value="1"/>
</dbReference>